<dbReference type="PANTHER" id="PTHR44757:SF2">
    <property type="entry name" value="BIOFILM ARCHITECTURE MAINTENANCE PROTEIN MBAA"/>
    <property type="match status" value="1"/>
</dbReference>
<protein>
    <submittedName>
        <fullName evidence="6">EAL domain-containing protein</fullName>
    </submittedName>
</protein>
<dbReference type="Gene3D" id="3.30.70.270">
    <property type="match status" value="1"/>
</dbReference>
<dbReference type="Pfam" id="PF08448">
    <property type="entry name" value="PAS_4"/>
    <property type="match status" value="1"/>
</dbReference>
<feature type="chain" id="PRO_5030648028" evidence="2">
    <location>
        <begin position="17"/>
        <end position="940"/>
    </location>
</feature>
<dbReference type="SUPFAM" id="SSF141868">
    <property type="entry name" value="EAL domain-like"/>
    <property type="match status" value="1"/>
</dbReference>
<dbReference type="PROSITE" id="PS50887">
    <property type="entry name" value="GGDEF"/>
    <property type="match status" value="1"/>
</dbReference>
<dbReference type="Pfam" id="PF00563">
    <property type="entry name" value="EAL"/>
    <property type="match status" value="1"/>
</dbReference>
<evidence type="ECO:0000313" key="6">
    <source>
        <dbReference type="EMBL" id="MZI95316.1"/>
    </source>
</evidence>
<dbReference type="PROSITE" id="PS50883">
    <property type="entry name" value="EAL"/>
    <property type="match status" value="1"/>
</dbReference>
<evidence type="ECO:0000256" key="1">
    <source>
        <dbReference type="SAM" id="Phobius"/>
    </source>
</evidence>
<dbReference type="PROSITE" id="PS50113">
    <property type="entry name" value="PAC"/>
    <property type="match status" value="1"/>
</dbReference>
<dbReference type="EMBL" id="WEKT01000051">
    <property type="protein sequence ID" value="MZI95316.1"/>
    <property type="molecule type" value="Genomic_DNA"/>
</dbReference>
<evidence type="ECO:0000256" key="2">
    <source>
        <dbReference type="SAM" id="SignalP"/>
    </source>
</evidence>
<proteinExistence type="predicted"/>
<dbReference type="CDD" id="cd01948">
    <property type="entry name" value="EAL"/>
    <property type="match status" value="1"/>
</dbReference>
<dbReference type="InterPro" id="IPR035919">
    <property type="entry name" value="EAL_sf"/>
</dbReference>
<dbReference type="Proteomes" id="UP000462621">
    <property type="component" value="Unassembled WGS sequence"/>
</dbReference>
<dbReference type="AlphaFoldDB" id="A0A7X4RVT2"/>
<dbReference type="InterPro" id="IPR000160">
    <property type="entry name" value="GGDEF_dom"/>
</dbReference>
<feature type="signal peptide" evidence="2">
    <location>
        <begin position="1"/>
        <end position="16"/>
    </location>
</feature>
<comment type="caution">
    <text evidence="6">The sequence shown here is derived from an EMBL/GenBank/DDBJ whole genome shotgun (WGS) entry which is preliminary data.</text>
</comment>
<keyword evidence="1" id="KW-0472">Membrane</keyword>
<name>A0A7X4RVT2_9VIBR</name>
<dbReference type="SMART" id="SM00267">
    <property type="entry name" value="GGDEF"/>
    <property type="match status" value="1"/>
</dbReference>
<evidence type="ECO:0000259" key="4">
    <source>
        <dbReference type="PROSITE" id="PS50883"/>
    </source>
</evidence>
<dbReference type="NCBIfam" id="TIGR00254">
    <property type="entry name" value="GGDEF"/>
    <property type="match status" value="1"/>
</dbReference>
<evidence type="ECO:0000259" key="3">
    <source>
        <dbReference type="PROSITE" id="PS50113"/>
    </source>
</evidence>
<evidence type="ECO:0000313" key="7">
    <source>
        <dbReference type="Proteomes" id="UP000462621"/>
    </source>
</evidence>
<dbReference type="Pfam" id="PF04392">
    <property type="entry name" value="ABC_sub_bind"/>
    <property type="match status" value="1"/>
</dbReference>
<dbReference type="Gene3D" id="3.30.450.20">
    <property type="entry name" value="PAS domain"/>
    <property type="match status" value="1"/>
</dbReference>
<keyword evidence="7" id="KW-1185">Reference proteome</keyword>
<reference evidence="6 7" key="1">
    <citation type="submission" date="2019-10" db="EMBL/GenBank/DDBJ databases">
        <title>Vibrio sp. nov. isolated from a shrimp pond.</title>
        <authorList>
            <person name="Gomez-Gil B."/>
            <person name="Enciso-Ibarra J."/>
            <person name="Enciso-Ibarra K."/>
            <person name="Bolan-Mejia C."/>
        </authorList>
    </citation>
    <scope>NUCLEOTIDE SEQUENCE [LARGE SCALE GENOMIC DNA]</scope>
    <source>
        <strain evidence="6 7">CAIM 722</strain>
    </source>
</reference>
<evidence type="ECO:0000259" key="5">
    <source>
        <dbReference type="PROSITE" id="PS50887"/>
    </source>
</evidence>
<dbReference type="InterPro" id="IPR029787">
    <property type="entry name" value="Nucleotide_cyclase"/>
</dbReference>
<gene>
    <name evidence="6" type="ORF">F9817_19255</name>
</gene>
<keyword evidence="1" id="KW-1133">Transmembrane helix</keyword>
<dbReference type="InterPro" id="IPR052155">
    <property type="entry name" value="Biofilm_reg_signaling"/>
</dbReference>
<dbReference type="Gene3D" id="3.40.50.2300">
    <property type="match status" value="2"/>
</dbReference>
<dbReference type="SUPFAM" id="SSF55073">
    <property type="entry name" value="Nucleotide cyclase"/>
    <property type="match status" value="1"/>
</dbReference>
<dbReference type="SMART" id="SM00052">
    <property type="entry name" value="EAL"/>
    <property type="match status" value="1"/>
</dbReference>
<dbReference type="InterPro" id="IPR007487">
    <property type="entry name" value="ABC_transpt-TYRBP-like"/>
</dbReference>
<accession>A0A7X4RVT2</accession>
<feature type="domain" description="GGDEF" evidence="5">
    <location>
        <begin position="534"/>
        <end position="668"/>
    </location>
</feature>
<sequence>MWIAILLNLLPLCSSAADLSKKRVLLINSYNPTFHTMAKINLGLTEGFGDQSPDIDIEYMDSKRLINQRSIELFYQFLSYKLEHRPPYDLVITSDDNALQFAMQFRQQLFPNIPIVFLGLNNQDLAQQLVQNHDANITGTVEAVSINDNLALISKLRPSIKNLYLITDGTTTGQADLNNALSYREQFPNFSLKILDLSRLTWKELSEKLNVADDTDAALLLSAFNDKNKVNLTFNESLKLIVSASKVPVFHLYDQGIGKGLVGGVLVTHQEHGRLAALQATRILEGTPVKQIPIVLKSPNIPIFDERILNKFNIDESLLPPNSHIRYKIRNNSLLYVYWQELLGIAIIIGLLIALVIVLAHQNRVKRRHNIELGESQTRLNIILDNIDAYIYMKDAKSRYLYANKAFCRTAELELRDIMMKTPTELYDTDMAFAFTKADNQVFETKKPYRQEECYWVEKHQTYKYIKTTKIPLINQVGELYGLCGISFDITSEKNHQKQLKHIANFDQLTDLPNRLLFLDRLQQSMSSVDKNGGRITVMYFDLDNFKYINDRFGAAFGDSVLKIIANRINESLSSDDTLSRPSGDEFILLLHHLESPEQELSLVHQISALINQPVQHNGHTLSITASFGITSYPQRQPIEADKLIRQADQAMYYAKSRSTENFHFFDSNAEDAALQLEEMIIDVQTGLNNQEFELFYQPKVDLINGDIIGMEALIRWRHRNKGLLAPGLFLPQIERHNIMLAIDEWVISDAVRQIYQWSQQGIEIPVSINLSHLYFNRDDFVDAIAQQLKSYPDVNLALLELEIVETQELSDLHAIAEKITQCQSLGVRFSLDDFGTGFSSMTYLKQLPVNQIKVDSSFVIDMLDDQEDRMILQGIHALAHAFNIDVIAEGMESHQHRRELLEIGYRYAQGYGIAKPMPMKEMEQWINQWTMPAEWNNDA</sequence>
<dbReference type="Gene3D" id="3.20.20.450">
    <property type="entry name" value="EAL domain"/>
    <property type="match status" value="1"/>
</dbReference>
<dbReference type="InterPro" id="IPR035965">
    <property type="entry name" value="PAS-like_dom_sf"/>
</dbReference>
<keyword evidence="2" id="KW-0732">Signal</keyword>
<dbReference type="Pfam" id="PF00990">
    <property type="entry name" value="GGDEF"/>
    <property type="match status" value="1"/>
</dbReference>
<organism evidence="6 7">
    <name type="scientific">Vibrio eleionomae</name>
    <dbReference type="NCBI Taxonomy" id="2653505"/>
    <lineage>
        <taxon>Bacteria</taxon>
        <taxon>Pseudomonadati</taxon>
        <taxon>Pseudomonadota</taxon>
        <taxon>Gammaproteobacteria</taxon>
        <taxon>Vibrionales</taxon>
        <taxon>Vibrionaceae</taxon>
        <taxon>Vibrio</taxon>
    </lineage>
</organism>
<dbReference type="InterPro" id="IPR013656">
    <property type="entry name" value="PAS_4"/>
</dbReference>
<dbReference type="PANTHER" id="PTHR44757">
    <property type="entry name" value="DIGUANYLATE CYCLASE DGCP"/>
    <property type="match status" value="1"/>
</dbReference>
<feature type="transmembrane region" description="Helical" evidence="1">
    <location>
        <begin position="336"/>
        <end position="360"/>
    </location>
</feature>
<dbReference type="CDD" id="cd01949">
    <property type="entry name" value="GGDEF"/>
    <property type="match status" value="1"/>
</dbReference>
<feature type="domain" description="PAC" evidence="3">
    <location>
        <begin position="450"/>
        <end position="502"/>
    </location>
</feature>
<dbReference type="InterPro" id="IPR000700">
    <property type="entry name" value="PAS-assoc_C"/>
</dbReference>
<keyword evidence="1" id="KW-0812">Transmembrane</keyword>
<feature type="domain" description="EAL" evidence="4">
    <location>
        <begin position="677"/>
        <end position="931"/>
    </location>
</feature>
<dbReference type="SUPFAM" id="SSF55785">
    <property type="entry name" value="PYP-like sensor domain (PAS domain)"/>
    <property type="match status" value="1"/>
</dbReference>
<dbReference type="InterPro" id="IPR001633">
    <property type="entry name" value="EAL_dom"/>
</dbReference>
<dbReference type="InterPro" id="IPR043128">
    <property type="entry name" value="Rev_trsase/Diguanyl_cyclase"/>
</dbReference>